<name>A0A0A0JLD3_9MICO</name>
<protein>
    <submittedName>
        <fullName evidence="4">Antitoxin</fullName>
    </submittedName>
</protein>
<dbReference type="NCBIfam" id="TIGR01439">
    <property type="entry name" value="lp_hng_hel_AbrB"/>
    <property type="match status" value="1"/>
</dbReference>
<evidence type="ECO:0000256" key="1">
    <source>
        <dbReference type="PROSITE-ProRule" id="PRU01076"/>
    </source>
</evidence>
<keyword evidence="5" id="KW-1185">Reference proteome</keyword>
<evidence type="ECO:0000313" key="5">
    <source>
        <dbReference type="Proteomes" id="UP000030011"/>
    </source>
</evidence>
<organism evidence="4 5">
    <name type="scientific">Knoellia subterranea KCTC 19937</name>
    <dbReference type="NCBI Taxonomy" id="1385521"/>
    <lineage>
        <taxon>Bacteria</taxon>
        <taxon>Bacillati</taxon>
        <taxon>Actinomycetota</taxon>
        <taxon>Actinomycetes</taxon>
        <taxon>Micrococcales</taxon>
        <taxon>Intrasporangiaceae</taxon>
        <taxon>Knoellia</taxon>
    </lineage>
</organism>
<dbReference type="GO" id="GO:0003677">
    <property type="term" value="F:DNA binding"/>
    <property type="evidence" value="ECO:0007669"/>
    <property type="project" value="UniProtKB-UniRule"/>
</dbReference>
<dbReference type="RefSeq" id="WP_035903842.1">
    <property type="nucleotide sequence ID" value="NZ_AVPK01000003.1"/>
</dbReference>
<dbReference type="EMBL" id="AVPK01000003">
    <property type="protein sequence ID" value="KGN38265.1"/>
    <property type="molecule type" value="Genomic_DNA"/>
</dbReference>
<dbReference type="STRING" id="1385521.N803_10965"/>
<dbReference type="SMART" id="SM00966">
    <property type="entry name" value="SpoVT_AbrB"/>
    <property type="match status" value="1"/>
</dbReference>
<evidence type="ECO:0000259" key="3">
    <source>
        <dbReference type="PROSITE" id="PS51740"/>
    </source>
</evidence>
<feature type="domain" description="SpoVT-AbrB" evidence="3">
    <location>
        <begin position="1"/>
        <end position="45"/>
    </location>
</feature>
<dbReference type="InterPro" id="IPR007159">
    <property type="entry name" value="SpoVT-AbrB_dom"/>
</dbReference>
<dbReference type="eggNOG" id="COG2002">
    <property type="taxonomic scope" value="Bacteria"/>
</dbReference>
<accession>A0A0A0JLD3</accession>
<reference evidence="4 5" key="1">
    <citation type="submission" date="2013-08" db="EMBL/GenBank/DDBJ databases">
        <title>The genome sequence of Knoellia subterranea.</title>
        <authorList>
            <person name="Zhu W."/>
            <person name="Wang G."/>
        </authorList>
    </citation>
    <scope>NUCLEOTIDE SEQUENCE [LARGE SCALE GENOMIC DNA]</scope>
    <source>
        <strain evidence="4 5">KCTC 19937</strain>
    </source>
</reference>
<comment type="caution">
    <text evidence="4">The sequence shown here is derived from an EMBL/GenBank/DDBJ whole genome shotgun (WGS) entry which is preliminary data.</text>
</comment>
<gene>
    <name evidence="4" type="ORF">N803_10965</name>
</gene>
<keyword evidence="1" id="KW-0238">DNA-binding</keyword>
<dbReference type="InterPro" id="IPR037914">
    <property type="entry name" value="SpoVT-AbrB_sf"/>
</dbReference>
<dbReference type="PROSITE" id="PS51740">
    <property type="entry name" value="SPOVT_ABRB"/>
    <property type="match status" value="1"/>
</dbReference>
<evidence type="ECO:0000256" key="2">
    <source>
        <dbReference type="SAM" id="MobiDB-lite"/>
    </source>
</evidence>
<proteinExistence type="predicted"/>
<dbReference type="Gene3D" id="2.10.260.10">
    <property type="match status" value="1"/>
</dbReference>
<dbReference type="OrthoDB" id="33406at2"/>
<dbReference type="AlphaFoldDB" id="A0A0A0JLD3"/>
<dbReference type="Proteomes" id="UP000030011">
    <property type="component" value="Unassembled WGS sequence"/>
</dbReference>
<dbReference type="SUPFAM" id="SSF89447">
    <property type="entry name" value="AbrB/MazE/MraZ-like"/>
    <property type="match status" value="1"/>
</dbReference>
<sequence length="82" mass="8889">MRTTIDAAGRIVVPKAMRDSMGLTAGRAIDVVFTDGLIQIELAPVEVDLDTESGPPRLVPRSDDLPSLSDDDVRDVLEATRR</sequence>
<evidence type="ECO:0000313" key="4">
    <source>
        <dbReference type="EMBL" id="KGN38265.1"/>
    </source>
</evidence>
<feature type="region of interest" description="Disordered" evidence="2">
    <location>
        <begin position="50"/>
        <end position="82"/>
    </location>
</feature>